<dbReference type="InterPro" id="IPR041735">
    <property type="entry name" value="4OHPhenylPyrv_dOase_C"/>
</dbReference>
<dbReference type="FunFam" id="3.10.180.10:FF:000001">
    <property type="entry name" value="4-hydroxyphenylpyruvate dioxygenase"/>
    <property type="match status" value="1"/>
</dbReference>
<feature type="binding site" evidence="6">
    <location>
        <position position="184"/>
    </location>
    <ligand>
        <name>Fe cation</name>
        <dbReference type="ChEBI" id="CHEBI:24875"/>
    </ligand>
</feature>
<evidence type="ECO:0000256" key="1">
    <source>
        <dbReference type="ARBA" id="ARBA00005877"/>
    </source>
</evidence>
<dbReference type="PANTHER" id="PTHR11959:SF3">
    <property type="entry name" value="PROTEIN C31H2.4-RELATED"/>
    <property type="match status" value="1"/>
</dbReference>
<feature type="domain" description="VOC" evidence="7">
    <location>
        <begin position="5"/>
        <end position="149"/>
    </location>
</feature>
<keyword evidence="4 6" id="KW-0408">Iron</keyword>
<dbReference type="Gene3D" id="3.10.180.10">
    <property type="entry name" value="2,3-Dihydroxybiphenyl 1,2-Dioxygenase, domain 1"/>
    <property type="match status" value="2"/>
</dbReference>
<feature type="binding site" evidence="6">
    <location>
        <position position="269"/>
    </location>
    <ligand>
        <name>Fe cation</name>
        <dbReference type="ChEBI" id="CHEBI:24875"/>
    </ligand>
</feature>
<evidence type="ECO:0000256" key="2">
    <source>
        <dbReference type="ARBA" id="ARBA00022723"/>
    </source>
</evidence>
<feature type="binding site" evidence="6">
    <location>
        <position position="352"/>
    </location>
    <ligand>
        <name>Fe cation</name>
        <dbReference type="ChEBI" id="CHEBI:24875"/>
    </ligand>
</feature>
<evidence type="ECO:0000313" key="8">
    <source>
        <dbReference type="Proteomes" id="UP000095287"/>
    </source>
</evidence>
<dbReference type="AlphaFoldDB" id="A0A1I7ZUX9"/>
<organism evidence="8 9">
    <name type="scientific">Steinernema glaseri</name>
    <dbReference type="NCBI Taxonomy" id="37863"/>
    <lineage>
        <taxon>Eukaryota</taxon>
        <taxon>Metazoa</taxon>
        <taxon>Ecdysozoa</taxon>
        <taxon>Nematoda</taxon>
        <taxon>Chromadorea</taxon>
        <taxon>Rhabditida</taxon>
        <taxon>Tylenchina</taxon>
        <taxon>Panagrolaimomorpha</taxon>
        <taxon>Strongyloidoidea</taxon>
        <taxon>Steinernematidae</taxon>
        <taxon>Steinernema</taxon>
    </lineage>
</organism>
<dbReference type="CDD" id="cd08342">
    <property type="entry name" value="HPPD_N_like"/>
    <property type="match status" value="1"/>
</dbReference>
<keyword evidence="2 6" id="KW-0479">Metal-binding</keyword>
<dbReference type="InterPro" id="IPR005956">
    <property type="entry name" value="4OHPhenylPyrv_dOase"/>
</dbReference>
<dbReference type="InterPro" id="IPR037523">
    <property type="entry name" value="VOC_core"/>
</dbReference>
<evidence type="ECO:0000256" key="6">
    <source>
        <dbReference type="PIRSR" id="PIRSR009283-1"/>
    </source>
</evidence>
<reference evidence="9" key="1">
    <citation type="submission" date="2016-11" db="UniProtKB">
        <authorList>
            <consortium name="WormBaseParasite"/>
        </authorList>
    </citation>
    <scope>IDENTIFICATION</scope>
</reference>
<dbReference type="GO" id="GO:0000139">
    <property type="term" value="C:Golgi membrane"/>
    <property type="evidence" value="ECO:0007669"/>
    <property type="project" value="TreeGrafter"/>
</dbReference>
<dbReference type="WBParaSite" id="L893_g30067.t1">
    <property type="protein sequence ID" value="L893_g30067.t1"/>
    <property type="gene ID" value="L893_g30067"/>
</dbReference>
<evidence type="ECO:0000256" key="4">
    <source>
        <dbReference type="ARBA" id="ARBA00023004"/>
    </source>
</evidence>
<dbReference type="InterPro" id="IPR029068">
    <property type="entry name" value="Glyas_Bleomycin-R_OHBP_Dase"/>
</dbReference>
<dbReference type="GO" id="GO:0003868">
    <property type="term" value="F:4-hydroxyphenylpyruvate dioxygenase activity"/>
    <property type="evidence" value="ECO:0007669"/>
    <property type="project" value="InterPro"/>
</dbReference>
<comment type="similarity">
    <text evidence="1 5">Belongs to the 4HPPD family.</text>
</comment>
<protein>
    <recommendedName>
        <fullName evidence="5">4-hydroxyphenylpyruvate dioxygenase</fullName>
    </recommendedName>
</protein>
<dbReference type="PIRSF" id="PIRSF009283">
    <property type="entry name" value="HPP_dOase"/>
    <property type="match status" value="1"/>
</dbReference>
<dbReference type="Pfam" id="PF00903">
    <property type="entry name" value="Glyoxalase"/>
    <property type="match status" value="1"/>
</dbReference>
<dbReference type="GO" id="GO:0046872">
    <property type="term" value="F:metal ion binding"/>
    <property type="evidence" value="ECO:0007669"/>
    <property type="project" value="UniProtKB-KW"/>
</dbReference>
<dbReference type="CDD" id="cd07250">
    <property type="entry name" value="HPPD_C_like"/>
    <property type="match status" value="1"/>
</dbReference>
<dbReference type="GO" id="GO:0006572">
    <property type="term" value="P:L-tyrosine catabolic process"/>
    <property type="evidence" value="ECO:0007669"/>
    <property type="project" value="TreeGrafter"/>
</dbReference>
<name>A0A1I7ZUX9_9BILA</name>
<evidence type="ECO:0000256" key="3">
    <source>
        <dbReference type="ARBA" id="ARBA00022737"/>
    </source>
</evidence>
<comment type="cofactor">
    <cofactor evidence="6">
        <name>Fe cation</name>
        <dbReference type="ChEBI" id="CHEBI:24875"/>
    </cofactor>
    <text evidence="6">Binds 1 Fe cation per subunit.</text>
</comment>
<evidence type="ECO:0000259" key="7">
    <source>
        <dbReference type="PROSITE" id="PS51819"/>
    </source>
</evidence>
<feature type="domain" description="VOC" evidence="7">
    <location>
        <begin position="181"/>
        <end position="341"/>
    </location>
</feature>
<dbReference type="InterPro" id="IPR041736">
    <property type="entry name" value="4OHPhenylPyrv_dOase_N"/>
</dbReference>
<sequence>MELNSFHHVEFVVSNAVQASFWYCANFGFYKYAEKKTDDALSIVVKNGPVAFVFTSPRGSENGPVAFVFTSPRGSEVRPEFERHLRIHGDAVHDVAFLVDCIETTVAELKKHGGDIVEDISKVDDKDGSVLTAKVGTANGTLLHTLIQKKDYHGHFLPGYEKISDSVIGLCENLPKITYEALDHVVENYPHGALEDVGEWYRKNLNLHRFWSVDDKTCHTEYSAMNSWLMVNDTHDVQVTICEPVPNSKRARNQIQEFVDYNGGPGIQHIALRVHDIVSAIESMKRRGVQFLSVPDSYYEQLGARLSKSKVTVAEDLHKLRELKILIDFDDNGYLLQIFTQPVQDRPTLFIEIIQRRNFNGFGAGNFKSLFEAVEREQAKRGTLFEDDDLMAKTY</sequence>
<dbReference type="NCBIfam" id="TIGR01263">
    <property type="entry name" value="4HPPD"/>
    <property type="match status" value="1"/>
</dbReference>
<proteinExistence type="inferred from homology"/>
<dbReference type="PROSITE" id="PS51819">
    <property type="entry name" value="VOC"/>
    <property type="match status" value="2"/>
</dbReference>
<dbReference type="InterPro" id="IPR004360">
    <property type="entry name" value="Glyas_Fos-R_dOase_dom"/>
</dbReference>
<dbReference type="GO" id="GO:0005789">
    <property type="term" value="C:endoplasmic reticulum membrane"/>
    <property type="evidence" value="ECO:0007669"/>
    <property type="project" value="TreeGrafter"/>
</dbReference>
<dbReference type="Proteomes" id="UP000095287">
    <property type="component" value="Unplaced"/>
</dbReference>
<evidence type="ECO:0000256" key="5">
    <source>
        <dbReference type="PIRNR" id="PIRNR009283"/>
    </source>
</evidence>
<keyword evidence="3" id="KW-0677">Repeat</keyword>
<dbReference type="SUPFAM" id="SSF54593">
    <property type="entry name" value="Glyoxalase/Bleomycin resistance protein/Dihydroxybiphenyl dioxygenase"/>
    <property type="match status" value="1"/>
</dbReference>
<evidence type="ECO:0000313" key="9">
    <source>
        <dbReference type="WBParaSite" id="L893_g30067.t1"/>
    </source>
</evidence>
<keyword evidence="8" id="KW-1185">Reference proteome</keyword>
<dbReference type="PANTHER" id="PTHR11959">
    <property type="entry name" value="4-HYDROXYPHENYLPYRUVATE DIOXYGENASE"/>
    <property type="match status" value="1"/>
</dbReference>
<accession>A0A1I7ZUX9</accession>